<feature type="transmembrane region" description="Helical" evidence="8">
    <location>
        <begin position="644"/>
        <end position="664"/>
    </location>
</feature>
<evidence type="ECO:0000256" key="8">
    <source>
        <dbReference type="SAM" id="Phobius"/>
    </source>
</evidence>
<evidence type="ECO:0000256" key="6">
    <source>
        <dbReference type="ARBA" id="ARBA00023136"/>
    </source>
</evidence>
<feature type="transmembrane region" description="Helical" evidence="8">
    <location>
        <begin position="231"/>
        <end position="249"/>
    </location>
</feature>
<evidence type="ECO:0000256" key="3">
    <source>
        <dbReference type="ARBA" id="ARBA00022475"/>
    </source>
</evidence>
<reference evidence="10 11" key="1">
    <citation type="submission" date="2019-10" db="EMBL/GenBank/DDBJ databases">
        <title>A novel species.</title>
        <authorList>
            <person name="Gao J."/>
        </authorList>
    </citation>
    <scope>NUCLEOTIDE SEQUENCE [LARGE SCALE GENOMIC DNA]</scope>
    <source>
        <strain evidence="10 11">QMT-28</strain>
    </source>
</reference>
<keyword evidence="5 8" id="KW-1133">Transmembrane helix</keyword>
<dbReference type="AlphaFoldDB" id="A0A5Q0L585"/>
<gene>
    <name evidence="10" type="ORF">GFH48_00390</name>
</gene>
<feature type="transmembrane region" description="Helical" evidence="8">
    <location>
        <begin position="178"/>
        <end position="196"/>
    </location>
</feature>
<dbReference type="PANTHER" id="PTHR33406">
    <property type="entry name" value="MEMBRANE PROTEIN MJ1562-RELATED"/>
    <property type="match status" value="1"/>
</dbReference>
<proteinExistence type="inferred from homology"/>
<evidence type="ECO:0000259" key="9">
    <source>
        <dbReference type="PROSITE" id="PS50156"/>
    </source>
</evidence>
<evidence type="ECO:0000256" key="1">
    <source>
        <dbReference type="ARBA" id="ARBA00004651"/>
    </source>
</evidence>
<feature type="transmembrane region" description="Helical" evidence="8">
    <location>
        <begin position="558"/>
        <end position="582"/>
    </location>
</feature>
<dbReference type="InterPro" id="IPR007829">
    <property type="entry name" value="TM2"/>
</dbReference>
<evidence type="ECO:0000313" key="11">
    <source>
        <dbReference type="Proteomes" id="UP000326179"/>
    </source>
</evidence>
<dbReference type="InterPro" id="IPR000731">
    <property type="entry name" value="SSD"/>
</dbReference>
<feature type="region of interest" description="Disordered" evidence="7">
    <location>
        <begin position="772"/>
        <end position="791"/>
    </location>
</feature>
<evidence type="ECO:0000256" key="7">
    <source>
        <dbReference type="SAM" id="MobiDB-lite"/>
    </source>
</evidence>
<evidence type="ECO:0000256" key="5">
    <source>
        <dbReference type="ARBA" id="ARBA00022989"/>
    </source>
</evidence>
<feature type="domain" description="SSD" evidence="9">
    <location>
        <begin position="196"/>
        <end position="327"/>
    </location>
</feature>
<feature type="transmembrane region" description="Helical" evidence="8">
    <location>
        <begin position="532"/>
        <end position="551"/>
    </location>
</feature>
<feature type="transmembrane region" description="Helical" evidence="8">
    <location>
        <begin position="670"/>
        <end position="692"/>
    </location>
</feature>
<dbReference type="InterPro" id="IPR004869">
    <property type="entry name" value="MMPL_dom"/>
</dbReference>
<evidence type="ECO:0000313" key="10">
    <source>
        <dbReference type="EMBL" id="QFZ71934.1"/>
    </source>
</evidence>
<feature type="region of interest" description="Disordered" evidence="7">
    <location>
        <begin position="342"/>
        <end position="362"/>
    </location>
</feature>
<dbReference type="KEGG" id="sfy:GFH48_00390"/>
<comment type="subcellular location">
    <subcellularLocation>
        <location evidence="1">Cell membrane</location>
        <topology evidence="1">Multi-pass membrane protein</topology>
    </subcellularLocation>
</comment>
<keyword evidence="3" id="KW-1003">Cell membrane</keyword>
<dbReference type="PROSITE" id="PS50156">
    <property type="entry name" value="SSD"/>
    <property type="match status" value="1"/>
</dbReference>
<feature type="transmembrane region" description="Helical" evidence="8">
    <location>
        <begin position="276"/>
        <end position="296"/>
    </location>
</feature>
<dbReference type="SUPFAM" id="SSF82866">
    <property type="entry name" value="Multidrug efflux transporter AcrB transmembrane domain"/>
    <property type="match status" value="2"/>
</dbReference>
<dbReference type="Pfam" id="PF03176">
    <property type="entry name" value="MMPL"/>
    <property type="match status" value="2"/>
</dbReference>
<dbReference type="EMBL" id="CP045643">
    <property type="protein sequence ID" value="QFZ71934.1"/>
    <property type="molecule type" value="Genomic_DNA"/>
</dbReference>
<dbReference type="GO" id="GO:0005886">
    <property type="term" value="C:plasma membrane"/>
    <property type="evidence" value="ECO:0007669"/>
    <property type="project" value="UniProtKB-SubCell"/>
</dbReference>
<organism evidence="10 11">
    <name type="scientific">Streptomyces fagopyri</name>
    <dbReference type="NCBI Taxonomy" id="2662397"/>
    <lineage>
        <taxon>Bacteria</taxon>
        <taxon>Bacillati</taxon>
        <taxon>Actinomycetota</taxon>
        <taxon>Actinomycetes</taxon>
        <taxon>Kitasatosporales</taxon>
        <taxon>Streptomycetaceae</taxon>
        <taxon>Streptomyces</taxon>
    </lineage>
</organism>
<protein>
    <submittedName>
        <fullName evidence="10">MMPL family transporter</fullName>
    </submittedName>
</protein>
<evidence type="ECO:0000256" key="4">
    <source>
        <dbReference type="ARBA" id="ARBA00022692"/>
    </source>
</evidence>
<evidence type="ECO:0000256" key="2">
    <source>
        <dbReference type="ARBA" id="ARBA00010157"/>
    </source>
</evidence>
<feature type="transmembrane region" description="Helical" evidence="8">
    <location>
        <begin position="376"/>
        <end position="394"/>
    </location>
</feature>
<name>A0A5Q0L585_9ACTN</name>
<feature type="transmembrane region" description="Helical" evidence="8">
    <location>
        <begin position="203"/>
        <end position="225"/>
    </location>
</feature>
<keyword evidence="6 8" id="KW-0472">Membrane</keyword>
<feature type="transmembrane region" description="Helical" evidence="8">
    <location>
        <begin position="797"/>
        <end position="817"/>
    </location>
</feature>
<accession>A0A5Q0L585</accession>
<keyword evidence="11" id="KW-1185">Reference proteome</keyword>
<dbReference type="InterPro" id="IPR050545">
    <property type="entry name" value="Mycobact_MmpL"/>
</dbReference>
<dbReference type="Pfam" id="PF05154">
    <property type="entry name" value="TM2"/>
    <property type="match status" value="1"/>
</dbReference>
<comment type="similarity">
    <text evidence="2">Belongs to the resistance-nodulation-cell division (RND) (TC 2.A.6) family. MmpL subfamily.</text>
</comment>
<dbReference type="RefSeq" id="WP_153286301.1">
    <property type="nucleotide sequence ID" value="NZ_CP045643.1"/>
</dbReference>
<feature type="transmembrane region" description="Helical" evidence="8">
    <location>
        <begin position="302"/>
        <end position="329"/>
    </location>
</feature>
<feature type="transmembrane region" description="Helical" evidence="8">
    <location>
        <begin position="823"/>
        <end position="844"/>
    </location>
</feature>
<dbReference type="Gene3D" id="1.20.1640.10">
    <property type="entry name" value="Multidrug efflux transporter AcrB transmembrane domain"/>
    <property type="match status" value="2"/>
</dbReference>
<dbReference type="Proteomes" id="UP000326179">
    <property type="component" value="Chromosome"/>
</dbReference>
<sequence>MSALATWCFRHRFLVIGMWAAVLVALAVPYASHSAAYSDALSLPGAESSKAQARLEATEPKQSGDSDQIVVHVRGDGSIRDAAVRSRVIPMLHRVAKLPAVASVTSMYGPAGEAQVSEDGKTSYATVTFDSRADRIPVAAVTRVIDTAQAARDKTLQVELGGEAIGIVAQGKAKSTEAIGLVAAGIILFVAFGSLLGMALPLLVAVAALGAGLITVGLASHVITVGSDDPTVAALIGLGVGIDYALFIVTRYRTGLQSGLAPEPAAVRALDTSGRAVLFAGLTVVTALLGLLVLRIGPASSMGISAATAVLFTVIAAVTLLPALLGIFGNKLLSRRQRRAMANREPGTAHPTLNNHGQGKRMSKGRWAVRVERHKTLFTVVALLAVTVLSLPTLSMRLGTLDAGNDPKGTTTRAAYDLLAQGFGAGSNGPLVLVAQQAAPSDASALEKLVATVRSTRGVASATARPVTAAKGLSIIDVVPTSAPQDKATSTLISHLRKDVVPAAEQGSSLTVHVGGRTAASADLADVLASKLPLFLGVIVALGCLLLMVAFRSIVVPLTAAVMNLLASAGSFGVVVAVFQWGWGCELLGLGKAGPVAAELPVIMLAILFGLSMDYQVFLVSRIHEEWEHTRDSHRAIRIGQAETGRLINAAALIMICVFTAFVFGGQRVIAEYGVGLAAAVTIDAFILRTVLVPALMHLLGRANWWLPAWLERILPRVSIEGSPSRRPVRAGSMSTSPVPGGPAAAEWTAARHRDLATTAVRPAVASAQPEPAMQHRAALSGPQPPQTSTLRTPKSVLAAYVWWFFLGVFGIHHLYLGRKNWGLLYLFTLGICGLGWLVDGVTLPCQVRSANARLALCEAETSAEWTRAGRAGTMPR</sequence>
<keyword evidence="4 8" id="KW-0812">Transmembrane</keyword>
<dbReference type="PANTHER" id="PTHR33406:SF11">
    <property type="entry name" value="MEMBRANE PROTEIN SCO6666-RELATED"/>
    <property type="match status" value="1"/>
</dbReference>